<dbReference type="InterPro" id="IPR027444">
    <property type="entry name" value="H-NS_C_dom"/>
</dbReference>
<evidence type="ECO:0000313" key="7">
    <source>
        <dbReference type="EMBL" id="MFC3003850.1"/>
    </source>
</evidence>
<feature type="domain" description="DNA-binding protein H-NS-like C-terminal" evidence="6">
    <location>
        <begin position="71"/>
        <end position="114"/>
    </location>
</feature>
<proteinExistence type="inferred from homology"/>
<dbReference type="EMBL" id="JBHRSB010000017">
    <property type="protein sequence ID" value="MFC3003850.1"/>
    <property type="molecule type" value="Genomic_DNA"/>
</dbReference>
<keyword evidence="8" id="KW-1185">Reference proteome</keyword>
<dbReference type="InterPro" id="IPR037150">
    <property type="entry name" value="H-NS_C_dom_sf"/>
</dbReference>
<evidence type="ECO:0000313" key="8">
    <source>
        <dbReference type="Proteomes" id="UP001595420"/>
    </source>
</evidence>
<dbReference type="Pfam" id="PF00816">
    <property type="entry name" value="Histone_HNS"/>
    <property type="match status" value="1"/>
</dbReference>
<evidence type="ECO:0000256" key="1">
    <source>
        <dbReference type="ARBA" id="ARBA00004453"/>
    </source>
</evidence>
<evidence type="ECO:0000256" key="4">
    <source>
        <dbReference type="ARBA" id="ARBA00023125"/>
    </source>
</evidence>
<name>A0ABV7C620_9PROT</name>
<dbReference type="SUPFAM" id="SSF81273">
    <property type="entry name" value="H-NS histone-like proteins"/>
    <property type="match status" value="1"/>
</dbReference>
<comment type="similarity">
    <text evidence="2">Belongs to the histone-like protein H-NS family.</text>
</comment>
<evidence type="ECO:0000259" key="6">
    <source>
        <dbReference type="SMART" id="SM00528"/>
    </source>
</evidence>
<comment type="subcellular location">
    <subcellularLocation>
        <location evidence="1">Cytoplasm</location>
        <location evidence="1">Nucleoid</location>
    </subcellularLocation>
</comment>
<dbReference type="Gene3D" id="4.10.430.10">
    <property type="entry name" value="Histone-like protein H-NS, C-terminal domain"/>
    <property type="match status" value="1"/>
</dbReference>
<feature type="region of interest" description="Disordered" evidence="5">
    <location>
        <begin position="63"/>
        <end position="94"/>
    </location>
</feature>
<organism evidence="7 8">
    <name type="scientific">Falsiroseomonas tokyonensis</name>
    <dbReference type="NCBI Taxonomy" id="430521"/>
    <lineage>
        <taxon>Bacteria</taxon>
        <taxon>Pseudomonadati</taxon>
        <taxon>Pseudomonadota</taxon>
        <taxon>Alphaproteobacteria</taxon>
        <taxon>Acetobacterales</taxon>
        <taxon>Roseomonadaceae</taxon>
        <taxon>Falsiroseomonas</taxon>
    </lineage>
</organism>
<reference evidence="8" key="1">
    <citation type="journal article" date="2019" name="Int. J. Syst. Evol. Microbiol.">
        <title>The Global Catalogue of Microorganisms (GCM) 10K type strain sequencing project: providing services to taxonomists for standard genome sequencing and annotation.</title>
        <authorList>
            <consortium name="The Broad Institute Genomics Platform"/>
            <consortium name="The Broad Institute Genome Sequencing Center for Infectious Disease"/>
            <person name="Wu L."/>
            <person name="Ma J."/>
        </authorList>
    </citation>
    <scope>NUCLEOTIDE SEQUENCE [LARGE SCALE GENOMIC DNA]</scope>
    <source>
        <strain evidence="8">CGMCC 1.16855</strain>
    </source>
</reference>
<evidence type="ECO:0000256" key="5">
    <source>
        <dbReference type="SAM" id="MobiDB-lite"/>
    </source>
</evidence>
<dbReference type="Proteomes" id="UP001595420">
    <property type="component" value="Unassembled WGS sequence"/>
</dbReference>
<evidence type="ECO:0000256" key="3">
    <source>
        <dbReference type="ARBA" id="ARBA00022490"/>
    </source>
</evidence>
<accession>A0ABV7C620</accession>
<protein>
    <submittedName>
        <fullName evidence="7">H-NS family nucleoid-associated regulatory protein</fullName>
    </submittedName>
</protein>
<gene>
    <name evidence="7" type="ORF">ACFOD3_28405</name>
</gene>
<evidence type="ECO:0000256" key="2">
    <source>
        <dbReference type="ARBA" id="ARBA00010610"/>
    </source>
</evidence>
<comment type="caution">
    <text evidence="7">The sequence shown here is derived from an EMBL/GenBank/DDBJ whole genome shotgun (WGS) entry which is preliminary data.</text>
</comment>
<dbReference type="PANTHER" id="PTHR38097:SF2">
    <property type="entry name" value="DNA-BINDING PROTEIN STPA"/>
    <property type="match status" value="1"/>
</dbReference>
<dbReference type="PANTHER" id="PTHR38097">
    <property type="match status" value="1"/>
</dbReference>
<dbReference type="RefSeq" id="WP_216840292.1">
    <property type="nucleotide sequence ID" value="NZ_JAFNJS010000017.1"/>
</dbReference>
<keyword evidence="3" id="KW-0963">Cytoplasm</keyword>
<dbReference type="SMART" id="SM00528">
    <property type="entry name" value="HNS"/>
    <property type="match status" value="1"/>
</dbReference>
<sequence length="115" mass="12992">MASNASIDLDALSVKQLTDLIHAAEAKRQEKTQGERAALLEEMTRRAEELGLTIEELVETRASKRTPKTRQDTRSKVAAKFRGPNGEEWTGRGRMPNWLVAQEATGRKRDEFLIK</sequence>
<keyword evidence="4" id="KW-0238">DNA-binding</keyword>